<evidence type="ECO:0000313" key="2">
    <source>
        <dbReference type="EMBL" id="KAK8178159.1"/>
    </source>
</evidence>
<evidence type="ECO:0000313" key="3">
    <source>
        <dbReference type="Proteomes" id="UP001456524"/>
    </source>
</evidence>
<organism evidence="2 3">
    <name type="scientific">Phyllosticta citrichinensis</name>
    <dbReference type="NCBI Taxonomy" id="1130410"/>
    <lineage>
        <taxon>Eukaryota</taxon>
        <taxon>Fungi</taxon>
        <taxon>Dikarya</taxon>
        <taxon>Ascomycota</taxon>
        <taxon>Pezizomycotina</taxon>
        <taxon>Dothideomycetes</taxon>
        <taxon>Dothideomycetes incertae sedis</taxon>
        <taxon>Botryosphaeriales</taxon>
        <taxon>Phyllostictaceae</taxon>
        <taxon>Phyllosticta</taxon>
    </lineage>
</organism>
<feature type="compositionally biased region" description="Polar residues" evidence="1">
    <location>
        <begin position="54"/>
        <end position="66"/>
    </location>
</feature>
<accession>A0ABR1Y9I6</accession>
<reference evidence="2 3" key="1">
    <citation type="journal article" date="2022" name="G3 (Bethesda)">
        <title>Enemy or ally: a genomic approach to elucidate the lifestyle of Phyllosticta citrichinaensis.</title>
        <authorList>
            <person name="Buijs V.A."/>
            <person name="Groenewald J.Z."/>
            <person name="Haridas S."/>
            <person name="LaButti K.M."/>
            <person name="Lipzen A."/>
            <person name="Martin F.M."/>
            <person name="Barry K."/>
            <person name="Grigoriev I.V."/>
            <person name="Crous P.W."/>
            <person name="Seidl M.F."/>
        </authorList>
    </citation>
    <scope>NUCLEOTIDE SEQUENCE [LARGE SCALE GENOMIC DNA]</scope>
    <source>
        <strain evidence="2 3">CBS 129764</strain>
    </source>
</reference>
<feature type="region of interest" description="Disordered" evidence="1">
    <location>
        <begin position="102"/>
        <end position="122"/>
    </location>
</feature>
<dbReference type="EMBL" id="JBBWUH010000001">
    <property type="protein sequence ID" value="KAK8178159.1"/>
    <property type="molecule type" value="Genomic_DNA"/>
</dbReference>
<comment type="caution">
    <text evidence="2">The sequence shown here is derived from an EMBL/GenBank/DDBJ whole genome shotgun (WGS) entry which is preliminary data.</text>
</comment>
<proteinExistence type="predicted"/>
<dbReference type="Proteomes" id="UP001456524">
    <property type="component" value="Unassembled WGS sequence"/>
</dbReference>
<name>A0ABR1Y9I6_9PEZI</name>
<keyword evidence="3" id="KW-1185">Reference proteome</keyword>
<feature type="region of interest" description="Disordered" evidence="1">
    <location>
        <begin position="22"/>
        <end position="67"/>
    </location>
</feature>
<sequence>MSSPSLYEDDFASAFERFYDSRPVSSIHHSNTEDLTRTSTLRRTASELHEPASPTYSDDASSQDQPSHYELAAEELIAPDDETSHNNSDASRCDHERASNIDSHHEHTSDASSVYSQLADDASSVQDATVTMSPPNTPCQHTTVYPDPSVDYQAEARVLVNKILRDPRLEQPDVQVLLEHLPMVLARGRTPLESAYMYHKLSDMSEDICFVLASTMDSRKASRPALLRSLANHLLGMMNLFFIGMVRPLPFCHLHPH</sequence>
<evidence type="ECO:0000256" key="1">
    <source>
        <dbReference type="SAM" id="MobiDB-lite"/>
    </source>
</evidence>
<protein>
    <submittedName>
        <fullName evidence="2">Uncharacterized protein</fullName>
    </submittedName>
</protein>
<gene>
    <name evidence="2" type="ORF">IWX90DRAFT_44512</name>
</gene>